<evidence type="ECO:0000313" key="2">
    <source>
        <dbReference type="Proteomes" id="UP000256779"/>
    </source>
</evidence>
<dbReference type="AlphaFoldDB" id="A0A3D9L574"/>
<name>A0A3D9L574_MARFU</name>
<organism evidence="1 2">
    <name type="scientific">Marinoscillum furvescens DSM 4134</name>
    <dbReference type="NCBI Taxonomy" id="1122208"/>
    <lineage>
        <taxon>Bacteria</taxon>
        <taxon>Pseudomonadati</taxon>
        <taxon>Bacteroidota</taxon>
        <taxon>Cytophagia</taxon>
        <taxon>Cytophagales</taxon>
        <taxon>Reichenbachiellaceae</taxon>
        <taxon>Marinoscillum</taxon>
    </lineage>
</organism>
<dbReference type="RefSeq" id="WP_221409465.1">
    <property type="nucleotide sequence ID" value="NZ_QREG01000004.1"/>
</dbReference>
<keyword evidence="2" id="KW-1185">Reference proteome</keyword>
<gene>
    <name evidence="1" type="ORF">C7460_104205</name>
</gene>
<evidence type="ECO:0000313" key="1">
    <source>
        <dbReference type="EMBL" id="REE01185.1"/>
    </source>
</evidence>
<evidence type="ECO:0008006" key="3">
    <source>
        <dbReference type="Google" id="ProtNLM"/>
    </source>
</evidence>
<accession>A0A3D9L574</accession>
<reference evidence="1 2" key="1">
    <citation type="submission" date="2018-07" db="EMBL/GenBank/DDBJ databases">
        <title>Genomic Encyclopedia of Type Strains, Phase IV (KMG-IV): sequencing the most valuable type-strain genomes for metagenomic binning, comparative biology and taxonomic classification.</title>
        <authorList>
            <person name="Goeker M."/>
        </authorList>
    </citation>
    <scope>NUCLEOTIDE SEQUENCE [LARGE SCALE GENOMIC DNA]</scope>
    <source>
        <strain evidence="1 2">DSM 4134</strain>
    </source>
</reference>
<protein>
    <recommendedName>
        <fullName evidence="3">Gylcosyl hydrolase 115 C-terminal domain-containing protein</fullName>
    </recommendedName>
</protein>
<dbReference type="Proteomes" id="UP000256779">
    <property type="component" value="Unassembled WGS sequence"/>
</dbReference>
<sequence>MINTVLFFAMLAPWFSDASNIPVVKAGYLEVEAEAYTRQYQNEKRHWYTIDESSEFEIREDSHLADASGGAYLELLPDTRVTHGDKLIQGLNFCPEPGRMAILDYEVQVEEPGRYYIWVRAYSTGSEDNGIHVGLDGSWPASGQRMQWCAGKNSWRWDSKQRTKEVHCGEPELIYLDIDTAGKHTISFSMREDGFEFDQWSMGLAYEQHNN</sequence>
<dbReference type="Gene3D" id="2.60.120.1620">
    <property type="match status" value="1"/>
</dbReference>
<dbReference type="EMBL" id="QREG01000004">
    <property type="protein sequence ID" value="REE01185.1"/>
    <property type="molecule type" value="Genomic_DNA"/>
</dbReference>
<comment type="caution">
    <text evidence="1">The sequence shown here is derived from an EMBL/GenBank/DDBJ whole genome shotgun (WGS) entry which is preliminary data.</text>
</comment>
<proteinExistence type="predicted"/>